<dbReference type="Proteomes" id="UP000184499">
    <property type="component" value="Unassembled WGS sequence"/>
</dbReference>
<dbReference type="EMBL" id="KV878688">
    <property type="protein sequence ID" value="OJJ69648.1"/>
    <property type="molecule type" value="Genomic_DNA"/>
</dbReference>
<evidence type="ECO:0000313" key="2">
    <source>
        <dbReference type="Proteomes" id="UP000184499"/>
    </source>
</evidence>
<dbReference type="RefSeq" id="XP_067476897.1">
    <property type="nucleotide sequence ID" value="XM_067622510.1"/>
</dbReference>
<organism evidence="1 2">
    <name type="scientific">Aspergillus brasiliensis (strain CBS 101740 / IMI 381727 / IBT 21946)</name>
    <dbReference type="NCBI Taxonomy" id="767769"/>
    <lineage>
        <taxon>Eukaryota</taxon>
        <taxon>Fungi</taxon>
        <taxon>Dikarya</taxon>
        <taxon>Ascomycota</taxon>
        <taxon>Pezizomycotina</taxon>
        <taxon>Eurotiomycetes</taxon>
        <taxon>Eurotiomycetidae</taxon>
        <taxon>Eurotiales</taxon>
        <taxon>Aspergillaceae</taxon>
        <taxon>Aspergillus</taxon>
        <taxon>Aspergillus subgen. Circumdati</taxon>
    </lineage>
</organism>
<evidence type="ECO:0000313" key="1">
    <source>
        <dbReference type="EMBL" id="OJJ69648.1"/>
    </source>
</evidence>
<dbReference type="VEuPathDB" id="FungiDB:ASPBRDRAFT_284530"/>
<dbReference type="GeneID" id="93574998"/>
<sequence length="107" mass="12504">MWHWHFPFPSFGGRGRNGSPPFVSRLHVAPVLIQYASGKPSSSSDQRLVVITHTRFIIISEERFFLLPEHFYLRLLMPTKQKPGHMMQDIVRIMMVLFSLTPDRPKE</sequence>
<name>A0A1L9UDB2_ASPBC</name>
<accession>A0A1L9UDB2</accession>
<keyword evidence="2" id="KW-1185">Reference proteome</keyword>
<dbReference type="AlphaFoldDB" id="A0A1L9UDB2"/>
<reference evidence="2" key="1">
    <citation type="journal article" date="2017" name="Genome Biol.">
        <title>Comparative genomics reveals high biological diversity and specific adaptations in the industrially and medically important fungal genus Aspergillus.</title>
        <authorList>
            <person name="de Vries R.P."/>
            <person name="Riley R."/>
            <person name="Wiebenga A."/>
            <person name="Aguilar-Osorio G."/>
            <person name="Amillis S."/>
            <person name="Uchima C.A."/>
            <person name="Anderluh G."/>
            <person name="Asadollahi M."/>
            <person name="Askin M."/>
            <person name="Barry K."/>
            <person name="Battaglia E."/>
            <person name="Bayram O."/>
            <person name="Benocci T."/>
            <person name="Braus-Stromeyer S.A."/>
            <person name="Caldana C."/>
            <person name="Canovas D."/>
            <person name="Cerqueira G.C."/>
            <person name="Chen F."/>
            <person name="Chen W."/>
            <person name="Choi C."/>
            <person name="Clum A."/>
            <person name="Dos Santos R.A."/>
            <person name="Damasio A.R."/>
            <person name="Diallinas G."/>
            <person name="Emri T."/>
            <person name="Fekete E."/>
            <person name="Flipphi M."/>
            <person name="Freyberg S."/>
            <person name="Gallo A."/>
            <person name="Gournas C."/>
            <person name="Habgood R."/>
            <person name="Hainaut M."/>
            <person name="Harispe M.L."/>
            <person name="Henrissat B."/>
            <person name="Hilden K.S."/>
            <person name="Hope R."/>
            <person name="Hossain A."/>
            <person name="Karabika E."/>
            <person name="Karaffa L."/>
            <person name="Karanyi Z."/>
            <person name="Krasevec N."/>
            <person name="Kuo A."/>
            <person name="Kusch H."/>
            <person name="LaButti K."/>
            <person name="Lagendijk E.L."/>
            <person name="Lapidus A."/>
            <person name="Levasseur A."/>
            <person name="Lindquist E."/>
            <person name="Lipzen A."/>
            <person name="Logrieco A.F."/>
            <person name="MacCabe A."/>
            <person name="Maekelae M.R."/>
            <person name="Malavazi I."/>
            <person name="Melin P."/>
            <person name="Meyer V."/>
            <person name="Mielnichuk N."/>
            <person name="Miskei M."/>
            <person name="Molnar A.P."/>
            <person name="Mule G."/>
            <person name="Ngan C.Y."/>
            <person name="Orejas M."/>
            <person name="Orosz E."/>
            <person name="Ouedraogo J.P."/>
            <person name="Overkamp K.M."/>
            <person name="Park H.-S."/>
            <person name="Perrone G."/>
            <person name="Piumi F."/>
            <person name="Punt P.J."/>
            <person name="Ram A.F."/>
            <person name="Ramon A."/>
            <person name="Rauscher S."/>
            <person name="Record E."/>
            <person name="Riano-Pachon D.M."/>
            <person name="Robert V."/>
            <person name="Roehrig J."/>
            <person name="Ruller R."/>
            <person name="Salamov A."/>
            <person name="Salih N.S."/>
            <person name="Samson R.A."/>
            <person name="Sandor E."/>
            <person name="Sanguinetti M."/>
            <person name="Schuetze T."/>
            <person name="Sepcic K."/>
            <person name="Shelest E."/>
            <person name="Sherlock G."/>
            <person name="Sophianopoulou V."/>
            <person name="Squina F.M."/>
            <person name="Sun H."/>
            <person name="Susca A."/>
            <person name="Todd R.B."/>
            <person name="Tsang A."/>
            <person name="Unkles S.E."/>
            <person name="van de Wiele N."/>
            <person name="van Rossen-Uffink D."/>
            <person name="Oliveira J.V."/>
            <person name="Vesth T.C."/>
            <person name="Visser J."/>
            <person name="Yu J.-H."/>
            <person name="Zhou M."/>
            <person name="Andersen M.R."/>
            <person name="Archer D.B."/>
            <person name="Baker S.E."/>
            <person name="Benoit I."/>
            <person name="Brakhage A.A."/>
            <person name="Braus G.H."/>
            <person name="Fischer R."/>
            <person name="Frisvad J.C."/>
            <person name="Goldman G.H."/>
            <person name="Houbraken J."/>
            <person name="Oakley B."/>
            <person name="Pocsi I."/>
            <person name="Scazzocchio C."/>
            <person name="Seiboth B."/>
            <person name="vanKuyk P.A."/>
            <person name="Wortman J."/>
            <person name="Dyer P.S."/>
            <person name="Grigoriev I.V."/>
        </authorList>
    </citation>
    <scope>NUCLEOTIDE SEQUENCE [LARGE SCALE GENOMIC DNA]</scope>
    <source>
        <strain evidence="2">CBS 101740 / IMI 381727 / IBT 21946</strain>
    </source>
</reference>
<protein>
    <submittedName>
        <fullName evidence="1">Uncharacterized protein</fullName>
    </submittedName>
</protein>
<gene>
    <name evidence="1" type="ORF">ASPBRDRAFT_284530</name>
</gene>
<proteinExistence type="predicted"/>